<name>A0ABT0UXB1_9ACTN</name>
<keyword evidence="2" id="KW-1185">Reference proteome</keyword>
<sequence length="129" mass="14410">MSRPHSNANADSAVSELAASRHLYGRFTDGYTEEGINSVFSDLSEATGLDLVCLWQFHDAICCGGESQWYAEDDHGRLWELNGDLYAWLSGHQQQPGPVADWVGVTSDYRAESLPWSDGEHNYAKQQRT</sequence>
<reference evidence="1" key="1">
    <citation type="submission" date="2022-06" db="EMBL/GenBank/DDBJ databases">
        <title>Genome public.</title>
        <authorList>
            <person name="Sun Q."/>
        </authorList>
    </citation>
    <scope>NUCLEOTIDE SEQUENCE</scope>
    <source>
        <strain evidence="1">CWNU-1</strain>
    </source>
</reference>
<evidence type="ECO:0000313" key="1">
    <source>
        <dbReference type="EMBL" id="MCM2392589.1"/>
    </source>
</evidence>
<gene>
    <name evidence="1" type="ORF">NBG84_30625</name>
</gene>
<evidence type="ECO:0000313" key="2">
    <source>
        <dbReference type="Proteomes" id="UP001431429"/>
    </source>
</evidence>
<dbReference type="RefSeq" id="WP_250922915.1">
    <property type="nucleotide sequence ID" value="NZ_JAMQAW010000042.1"/>
</dbReference>
<comment type="caution">
    <text evidence="1">The sequence shown here is derived from an EMBL/GenBank/DDBJ whole genome shotgun (WGS) entry which is preliminary data.</text>
</comment>
<dbReference type="Proteomes" id="UP001431429">
    <property type="component" value="Unassembled WGS sequence"/>
</dbReference>
<organism evidence="1 2">
    <name type="scientific">Streptomyces albipurpureus</name>
    <dbReference type="NCBI Taxonomy" id="2897419"/>
    <lineage>
        <taxon>Bacteria</taxon>
        <taxon>Bacillati</taxon>
        <taxon>Actinomycetota</taxon>
        <taxon>Actinomycetes</taxon>
        <taxon>Kitasatosporales</taxon>
        <taxon>Streptomycetaceae</taxon>
        <taxon>Streptomyces</taxon>
    </lineage>
</organism>
<accession>A0ABT0UXB1</accession>
<proteinExistence type="predicted"/>
<protein>
    <submittedName>
        <fullName evidence="1">Uncharacterized protein</fullName>
    </submittedName>
</protein>
<dbReference type="EMBL" id="JAMQAW010000042">
    <property type="protein sequence ID" value="MCM2392589.1"/>
    <property type="molecule type" value="Genomic_DNA"/>
</dbReference>